<keyword evidence="3" id="KW-1185">Reference proteome</keyword>
<feature type="domain" description="DUF7431" evidence="1">
    <location>
        <begin position="52"/>
        <end position="126"/>
    </location>
</feature>
<dbReference type="AlphaFoldDB" id="A0A397VNS2"/>
<dbReference type="Pfam" id="PF24209">
    <property type="entry name" value="DUF7431"/>
    <property type="match status" value="1"/>
</dbReference>
<gene>
    <name evidence="2" type="ORF">C2G38_2074194</name>
</gene>
<evidence type="ECO:0000313" key="2">
    <source>
        <dbReference type="EMBL" id="RIB22947.1"/>
    </source>
</evidence>
<name>A0A397VNS2_9GLOM</name>
<protein>
    <recommendedName>
        <fullName evidence="1">DUF7431 domain-containing protein</fullName>
    </recommendedName>
</protein>
<dbReference type="InterPro" id="IPR055854">
    <property type="entry name" value="DUF7431"/>
</dbReference>
<reference evidence="2 3" key="1">
    <citation type="submission" date="2018-06" db="EMBL/GenBank/DDBJ databases">
        <title>Comparative genomics reveals the genomic features of Rhizophagus irregularis, R. cerebriforme, R. diaphanum and Gigaspora rosea, and their symbiotic lifestyle signature.</title>
        <authorList>
            <person name="Morin E."/>
            <person name="San Clemente H."/>
            <person name="Chen E.C.H."/>
            <person name="De La Providencia I."/>
            <person name="Hainaut M."/>
            <person name="Kuo A."/>
            <person name="Kohler A."/>
            <person name="Murat C."/>
            <person name="Tang N."/>
            <person name="Roy S."/>
            <person name="Loubradou J."/>
            <person name="Henrissat B."/>
            <person name="Grigoriev I.V."/>
            <person name="Corradi N."/>
            <person name="Roux C."/>
            <person name="Martin F.M."/>
        </authorList>
    </citation>
    <scope>NUCLEOTIDE SEQUENCE [LARGE SCALE GENOMIC DNA]</scope>
    <source>
        <strain evidence="2 3">DAOM 194757</strain>
    </source>
</reference>
<proteinExistence type="predicted"/>
<accession>A0A397VNS2</accession>
<dbReference type="EMBL" id="QKWP01000285">
    <property type="protein sequence ID" value="RIB22947.1"/>
    <property type="molecule type" value="Genomic_DNA"/>
</dbReference>
<dbReference type="Proteomes" id="UP000266673">
    <property type="component" value="Unassembled WGS sequence"/>
</dbReference>
<comment type="caution">
    <text evidence="2">The sequence shown here is derived from an EMBL/GenBank/DDBJ whole genome shotgun (WGS) entry which is preliminary data.</text>
</comment>
<evidence type="ECO:0000259" key="1">
    <source>
        <dbReference type="Pfam" id="PF24209"/>
    </source>
</evidence>
<evidence type="ECO:0000313" key="3">
    <source>
        <dbReference type="Proteomes" id="UP000266673"/>
    </source>
</evidence>
<sequence length="154" mass="18095">MVFDLLYNELRHKLLELYGQKILLSDTFEVKFNNQNIMKPYTWVPKCVPPNMKDNQIYATVYNVNCVHEVFSVHAVYKDPVPTLVINCIKSMSEKEILSRGKKFNYIIKVTWMIIGYRNDFNFEPSLGPELISCTLSFNPYKKPNLSKIFKFPD</sequence>
<organism evidence="2 3">
    <name type="scientific">Gigaspora rosea</name>
    <dbReference type="NCBI Taxonomy" id="44941"/>
    <lineage>
        <taxon>Eukaryota</taxon>
        <taxon>Fungi</taxon>
        <taxon>Fungi incertae sedis</taxon>
        <taxon>Mucoromycota</taxon>
        <taxon>Glomeromycotina</taxon>
        <taxon>Glomeromycetes</taxon>
        <taxon>Diversisporales</taxon>
        <taxon>Gigasporaceae</taxon>
        <taxon>Gigaspora</taxon>
    </lineage>
</organism>